<dbReference type="PANTHER" id="PTHR11037">
    <property type="entry name" value="TRANSCRIPTION FACTOR CP2"/>
    <property type="match status" value="1"/>
</dbReference>
<gene>
    <name evidence="10" type="ORF">GSOID_T00014748001</name>
</gene>
<feature type="compositionally biased region" description="Basic and acidic residues" evidence="7">
    <location>
        <begin position="22"/>
        <end position="35"/>
    </location>
</feature>
<feature type="transmembrane region" description="Helical" evidence="8">
    <location>
        <begin position="730"/>
        <end position="750"/>
    </location>
</feature>
<dbReference type="Pfam" id="PF25416">
    <property type="entry name" value="GRHL1_C"/>
    <property type="match status" value="1"/>
</dbReference>
<dbReference type="AlphaFoldDB" id="E4XM01"/>
<keyword evidence="8" id="KW-0812">Transmembrane</keyword>
<evidence type="ECO:0000256" key="7">
    <source>
        <dbReference type="SAM" id="MobiDB-lite"/>
    </source>
</evidence>
<dbReference type="Pfam" id="PF04516">
    <property type="entry name" value="CP2"/>
    <property type="match status" value="1"/>
</dbReference>
<dbReference type="EMBL" id="FN653073">
    <property type="protein sequence ID" value="CBY11008.1"/>
    <property type="molecule type" value="Genomic_DNA"/>
</dbReference>
<evidence type="ECO:0000256" key="8">
    <source>
        <dbReference type="SAM" id="Phobius"/>
    </source>
</evidence>
<sequence>MSEPVSGDSAAKLAEQPPEEQSEPKAEDGHERTDESANAQFTSEDEAWRSYLENPSMATLYEYYKVPPDKRTKLGPASTIVEKRAPISRPIKGLKFQLSSNNTRHITLVKTEPPIVQQKIHVKKEPDEDFGRSSGISGVFAGQEITIGNFNSNTLVSRRSPDSTYSDSNTSKGSPLTCNFGAEDDEDFANLAAHNSENPDDDFHYSMEAPKSLKQKRDEPTMSYINKGHFYCISLKSSKKNVMMGLDRVKSVISVVFGETKPDEEQLKHWKYWHSRQHTAKQRVIDIADYKESAMVREISEFSHNAISFVWDVNTVAKIYIAVNCLSTDFSAQKGIKGMPLLIQIDTFDENQPDEPIHRGACQIKVFCDKGAERKIRDEERKALRKRQKCGQYTMLQPQDVKGPLMPTGRKHDIVYYKTMLDTSINPVYFQPEISSAAVETLVILVLYNYQFICHISIKHFLQPFFHTHSETDEPTIKCPKQEPPSKILLYVRKSTEEIFDALMLRQPNVRGLTNAIAEKYALDANKITRVYKKQKRGILVNMDDNIIQHYCHEDTFIIDFLYEDDGSVRVTLAEFTVENFFAKTQYDAPERRRRANLNTVNLNMTQRDAQDEGESSGCETMSESKTFRDSEKFDSGIESTSKNSQMPNLMRSEKLMLKKPIMPENFDPKNLLEKMNMRFMTEKIKNQKNSKKYYLLQLGTSGLLISFQIALIIITITKEEETPTAGKNAAKAISVILATLTSALIGMQLSFKWGERSREAAKAAHSYSQLNIQTTSKIQMLECGGKLGDLTKFWQDAFWKEAGIEESKNNSKQVV</sequence>
<feature type="region of interest" description="Disordered" evidence="7">
    <location>
        <begin position="1"/>
        <end position="48"/>
    </location>
</feature>
<feature type="compositionally biased region" description="Polar residues" evidence="7">
    <location>
        <begin position="152"/>
        <end position="177"/>
    </location>
</feature>
<dbReference type="InterPro" id="IPR057520">
    <property type="entry name" value="GRHL1/CP2_C"/>
</dbReference>
<dbReference type="GO" id="GO:0000978">
    <property type="term" value="F:RNA polymerase II cis-regulatory region sequence-specific DNA binding"/>
    <property type="evidence" value="ECO:0007669"/>
    <property type="project" value="TreeGrafter"/>
</dbReference>
<evidence type="ECO:0000256" key="2">
    <source>
        <dbReference type="ARBA" id="ARBA00023015"/>
    </source>
</evidence>
<dbReference type="OrthoDB" id="7680836at2759"/>
<keyword evidence="3 6" id="KW-0238">DNA-binding</keyword>
<dbReference type="GO" id="GO:0005634">
    <property type="term" value="C:nucleus"/>
    <property type="evidence" value="ECO:0007669"/>
    <property type="project" value="UniProtKB-SubCell"/>
</dbReference>
<dbReference type="Proteomes" id="UP000001307">
    <property type="component" value="Unassembled WGS sequence"/>
</dbReference>
<evidence type="ECO:0000256" key="3">
    <source>
        <dbReference type="ARBA" id="ARBA00023125"/>
    </source>
</evidence>
<accession>E4XM01</accession>
<feature type="domain" description="Grh/CP2 DB" evidence="9">
    <location>
        <begin position="199"/>
        <end position="431"/>
    </location>
</feature>
<feature type="region of interest" description="Disordered" evidence="7">
    <location>
        <begin position="608"/>
        <end position="645"/>
    </location>
</feature>
<protein>
    <recommendedName>
        <fullName evidence="9">Grh/CP2 DB domain-containing protein</fullName>
    </recommendedName>
</protein>
<name>E4XM01_OIKDI</name>
<dbReference type="InterPro" id="IPR007604">
    <property type="entry name" value="CP2"/>
</dbReference>
<dbReference type="GO" id="GO:0001228">
    <property type="term" value="F:DNA-binding transcription activator activity, RNA polymerase II-specific"/>
    <property type="evidence" value="ECO:0007669"/>
    <property type="project" value="TreeGrafter"/>
</dbReference>
<dbReference type="PANTHER" id="PTHR11037:SF20">
    <property type="entry name" value="PROTEIN GRAINYHEAD"/>
    <property type="match status" value="1"/>
</dbReference>
<keyword evidence="8" id="KW-0472">Membrane</keyword>
<organism evidence="10">
    <name type="scientific">Oikopleura dioica</name>
    <name type="common">Tunicate</name>
    <dbReference type="NCBI Taxonomy" id="34765"/>
    <lineage>
        <taxon>Eukaryota</taxon>
        <taxon>Metazoa</taxon>
        <taxon>Chordata</taxon>
        <taxon>Tunicata</taxon>
        <taxon>Appendicularia</taxon>
        <taxon>Copelata</taxon>
        <taxon>Oikopleuridae</taxon>
        <taxon>Oikopleura</taxon>
    </lineage>
</organism>
<dbReference type="InParanoid" id="E4XM01"/>
<proteinExistence type="predicted"/>
<dbReference type="InterPro" id="IPR040167">
    <property type="entry name" value="TF_CP2-like"/>
</dbReference>
<keyword evidence="5 6" id="KW-0539">Nucleus</keyword>
<feature type="region of interest" description="Disordered" evidence="7">
    <location>
        <begin position="152"/>
        <end position="179"/>
    </location>
</feature>
<dbReference type="PROSITE" id="PS51968">
    <property type="entry name" value="GRH_CP2_DB"/>
    <property type="match status" value="1"/>
</dbReference>
<evidence type="ECO:0000256" key="4">
    <source>
        <dbReference type="ARBA" id="ARBA00023163"/>
    </source>
</evidence>
<evidence type="ECO:0000259" key="9">
    <source>
        <dbReference type="PROSITE" id="PS51968"/>
    </source>
</evidence>
<feature type="transmembrane region" description="Helical" evidence="8">
    <location>
        <begin position="694"/>
        <end position="718"/>
    </location>
</feature>
<comment type="subcellular location">
    <subcellularLocation>
        <location evidence="1 6">Nucleus</location>
    </subcellularLocation>
</comment>
<evidence type="ECO:0000256" key="5">
    <source>
        <dbReference type="ARBA" id="ARBA00023242"/>
    </source>
</evidence>
<keyword evidence="8" id="KW-1133">Transmembrane helix</keyword>
<keyword evidence="2" id="KW-0805">Transcription regulation</keyword>
<evidence type="ECO:0000313" key="11">
    <source>
        <dbReference type="Proteomes" id="UP000001307"/>
    </source>
</evidence>
<evidence type="ECO:0000256" key="1">
    <source>
        <dbReference type="ARBA" id="ARBA00004123"/>
    </source>
</evidence>
<evidence type="ECO:0000256" key="6">
    <source>
        <dbReference type="PROSITE-ProRule" id="PRU01313"/>
    </source>
</evidence>
<feature type="compositionally biased region" description="Basic and acidic residues" evidence="7">
    <location>
        <begin position="626"/>
        <end position="636"/>
    </location>
</feature>
<evidence type="ECO:0000313" key="10">
    <source>
        <dbReference type="EMBL" id="CBY11008.1"/>
    </source>
</evidence>
<keyword evidence="4" id="KW-0804">Transcription</keyword>
<keyword evidence="11" id="KW-1185">Reference proteome</keyword>
<reference evidence="10" key="1">
    <citation type="journal article" date="2010" name="Science">
        <title>Plasticity of animal genome architecture unmasked by rapid evolution of a pelagic tunicate.</title>
        <authorList>
            <person name="Denoeud F."/>
            <person name="Henriet S."/>
            <person name="Mungpakdee S."/>
            <person name="Aury J.M."/>
            <person name="Da Silva C."/>
            <person name="Brinkmann H."/>
            <person name="Mikhaleva J."/>
            <person name="Olsen L.C."/>
            <person name="Jubin C."/>
            <person name="Canestro C."/>
            <person name="Bouquet J.M."/>
            <person name="Danks G."/>
            <person name="Poulain J."/>
            <person name="Campsteijn C."/>
            <person name="Adamski M."/>
            <person name="Cross I."/>
            <person name="Yadetie F."/>
            <person name="Muffato M."/>
            <person name="Louis A."/>
            <person name="Butcher S."/>
            <person name="Tsagkogeorga G."/>
            <person name="Konrad A."/>
            <person name="Singh S."/>
            <person name="Jensen M.F."/>
            <person name="Cong E.H."/>
            <person name="Eikeseth-Otteraa H."/>
            <person name="Noel B."/>
            <person name="Anthouard V."/>
            <person name="Porcel B.M."/>
            <person name="Kachouri-Lafond R."/>
            <person name="Nishino A."/>
            <person name="Ugolini M."/>
            <person name="Chourrout P."/>
            <person name="Nishida H."/>
            <person name="Aasland R."/>
            <person name="Huzurbazar S."/>
            <person name="Westhof E."/>
            <person name="Delsuc F."/>
            <person name="Lehrach H."/>
            <person name="Reinhardt R."/>
            <person name="Weissenbach J."/>
            <person name="Roy S.W."/>
            <person name="Artiguenave F."/>
            <person name="Postlethwait J.H."/>
            <person name="Manak J.R."/>
            <person name="Thompson E.M."/>
            <person name="Jaillon O."/>
            <person name="Du Pasquier L."/>
            <person name="Boudinot P."/>
            <person name="Liberles D.A."/>
            <person name="Volff J.N."/>
            <person name="Philippe H."/>
            <person name="Lenhard B."/>
            <person name="Roest Crollius H."/>
            <person name="Wincker P."/>
            <person name="Chourrout D."/>
        </authorList>
    </citation>
    <scope>NUCLEOTIDE SEQUENCE [LARGE SCALE GENOMIC DNA]</scope>
</reference>